<dbReference type="EMBL" id="JACXJA010000010">
    <property type="protein sequence ID" value="MBD2862234.1"/>
    <property type="molecule type" value="Genomic_DNA"/>
</dbReference>
<dbReference type="RefSeq" id="WP_190926944.1">
    <property type="nucleotide sequence ID" value="NZ_JACXJA010000010.1"/>
</dbReference>
<gene>
    <name evidence="3" type="ORF">IDH45_09590</name>
</gene>
<dbReference type="PANTHER" id="PTHR43377:SF1">
    <property type="entry name" value="BILIVERDIN REDUCTASE A"/>
    <property type="match status" value="1"/>
</dbReference>
<proteinExistence type="predicted"/>
<evidence type="ECO:0000313" key="4">
    <source>
        <dbReference type="Proteomes" id="UP000639396"/>
    </source>
</evidence>
<dbReference type="Pfam" id="PF22725">
    <property type="entry name" value="GFO_IDH_MocA_C3"/>
    <property type="match status" value="1"/>
</dbReference>
<dbReference type="Proteomes" id="UP000639396">
    <property type="component" value="Unassembled WGS sequence"/>
</dbReference>
<sequence length="333" mass="36974">MASTVRVGIIGLGNWGECHLEAFHALPHAEVAAVADPRPDRLDVAKIKYDVSSCYTDYNELLERDDIDLVSVVTTEHLHLDPVVKALRSGKHVLVEKPVSTRLSEAAEMHRVALEQGRYVMPGHLLRFDPRYADIRRAIADGEIGRPVSMYMKRAREQHLFATYSRTHTVYELMIHDIDLAVWYAQSRVRTVRAYGRSPSGSEAPEVLWACLEFENGVLAFLHSNWMTPDRAGIAIADQIEVIGSGGTASFETSNSGLQLWNETGRTTPDTNIHIKTLHKQTAGSLREQLLYLCDCLGRGEAPDYVSFEDAIHGVEIADAIVKSAAGDGEIRL</sequence>
<comment type="caution">
    <text evidence="3">The sequence shown here is derived from an EMBL/GenBank/DDBJ whole genome shotgun (WGS) entry which is preliminary data.</text>
</comment>
<evidence type="ECO:0000259" key="2">
    <source>
        <dbReference type="Pfam" id="PF22725"/>
    </source>
</evidence>
<dbReference type="PANTHER" id="PTHR43377">
    <property type="entry name" value="BILIVERDIN REDUCTASE A"/>
    <property type="match status" value="1"/>
</dbReference>
<evidence type="ECO:0000259" key="1">
    <source>
        <dbReference type="Pfam" id="PF01408"/>
    </source>
</evidence>
<keyword evidence="4" id="KW-1185">Reference proteome</keyword>
<dbReference type="SUPFAM" id="SSF55347">
    <property type="entry name" value="Glyceraldehyde-3-phosphate dehydrogenase-like, C-terminal domain"/>
    <property type="match status" value="1"/>
</dbReference>
<dbReference type="InterPro" id="IPR036291">
    <property type="entry name" value="NAD(P)-bd_dom_sf"/>
</dbReference>
<name>A0A927H092_9BACL</name>
<protein>
    <submittedName>
        <fullName evidence="3">Gfo/Idh/MocA family oxidoreductase</fullName>
    </submittedName>
</protein>
<dbReference type="Pfam" id="PF01408">
    <property type="entry name" value="GFO_IDH_MocA"/>
    <property type="match status" value="1"/>
</dbReference>
<dbReference type="Gene3D" id="3.30.360.10">
    <property type="entry name" value="Dihydrodipicolinate Reductase, domain 2"/>
    <property type="match status" value="1"/>
</dbReference>
<dbReference type="GO" id="GO:0000166">
    <property type="term" value="F:nucleotide binding"/>
    <property type="evidence" value="ECO:0007669"/>
    <property type="project" value="InterPro"/>
</dbReference>
<dbReference type="InterPro" id="IPR055170">
    <property type="entry name" value="GFO_IDH_MocA-like_dom"/>
</dbReference>
<dbReference type="AlphaFoldDB" id="A0A927H092"/>
<dbReference type="InterPro" id="IPR000683">
    <property type="entry name" value="Gfo/Idh/MocA-like_OxRdtase_N"/>
</dbReference>
<evidence type="ECO:0000313" key="3">
    <source>
        <dbReference type="EMBL" id="MBD2862234.1"/>
    </source>
</evidence>
<feature type="domain" description="Gfo/Idh/MocA-like oxidoreductase N-terminal" evidence="1">
    <location>
        <begin position="5"/>
        <end position="124"/>
    </location>
</feature>
<organism evidence="3 4">
    <name type="scientific">Paenibacillus oceani</name>
    <dbReference type="NCBI Taxonomy" id="2772510"/>
    <lineage>
        <taxon>Bacteria</taxon>
        <taxon>Bacillati</taxon>
        <taxon>Bacillota</taxon>
        <taxon>Bacilli</taxon>
        <taxon>Bacillales</taxon>
        <taxon>Paenibacillaceae</taxon>
        <taxon>Paenibacillus</taxon>
    </lineage>
</organism>
<dbReference type="SUPFAM" id="SSF51735">
    <property type="entry name" value="NAD(P)-binding Rossmann-fold domains"/>
    <property type="match status" value="1"/>
</dbReference>
<accession>A0A927H092</accession>
<dbReference type="Gene3D" id="3.40.50.720">
    <property type="entry name" value="NAD(P)-binding Rossmann-like Domain"/>
    <property type="match status" value="1"/>
</dbReference>
<feature type="domain" description="GFO/IDH/MocA-like oxidoreductase" evidence="2">
    <location>
        <begin position="132"/>
        <end position="249"/>
    </location>
</feature>
<reference evidence="3" key="1">
    <citation type="submission" date="2020-09" db="EMBL/GenBank/DDBJ databases">
        <title>A novel bacterium of genus Paenibacillus, isolated from South China Sea.</title>
        <authorList>
            <person name="Huang H."/>
            <person name="Mo K."/>
            <person name="Hu Y."/>
        </authorList>
    </citation>
    <scope>NUCLEOTIDE SEQUENCE</scope>
    <source>
        <strain evidence="3">IB182363</strain>
    </source>
</reference>
<dbReference type="InterPro" id="IPR051450">
    <property type="entry name" value="Gfo/Idh/MocA_Oxidoreductases"/>
</dbReference>